<dbReference type="AlphaFoldDB" id="A0A7U3YLK0"/>
<organism evidence="2 3">
    <name type="scientific">Desulfobulbus propionicus (strain ATCC 33891 / DSM 2032 / VKM B-1956 / 1pr3)</name>
    <dbReference type="NCBI Taxonomy" id="577650"/>
    <lineage>
        <taxon>Bacteria</taxon>
        <taxon>Pseudomonadati</taxon>
        <taxon>Thermodesulfobacteriota</taxon>
        <taxon>Desulfobulbia</taxon>
        <taxon>Desulfobulbales</taxon>
        <taxon>Desulfobulbaceae</taxon>
        <taxon>Desulfobulbus</taxon>
    </lineage>
</organism>
<evidence type="ECO:0000256" key="1">
    <source>
        <dbReference type="SAM" id="Phobius"/>
    </source>
</evidence>
<name>A0A7U3YLK0_DESPD</name>
<dbReference type="KEGG" id="dpr:Despr_1443"/>
<dbReference type="Proteomes" id="UP000006365">
    <property type="component" value="Chromosome"/>
</dbReference>
<evidence type="ECO:0008006" key="4">
    <source>
        <dbReference type="Google" id="ProtNLM"/>
    </source>
</evidence>
<keyword evidence="1" id="KW-0812">Transmembrane</keyword>
<gene>
    <name evidence="2" type="ordered locus">Despr_1443</name>
</gene>
<evidence type="ECO:0000313" key="3">
    <source>
        <dbReference type="Proteomes" id="UP000006365"/>
    </source>
</evidence>
<evidence type="ECO:0000313" key="2">
    <source>
        <dbReference type="EMBL" id="ADW17599.1"/>
    </source>
</evidence>
<dbReference type="InterPro" id="IPR028968">
    <property type="entry name" value="Imm58"/>
</dbReference>
<dbReference type="Pfam" id="PF15581">
    <property type="entry name" value="Imm58"/>
    <property type="match status" value="1"/>
</dbReference>
<sequence>MKKLTLFLLLSLSVSIICCAFFAYFWIDRSISLDYLQQSYETERSSVANLQKLIASEWKGLPEGQVQKKLEQVAAKSPERRIVVKKEGSIIWFDQVPFNIEQGRLDSVGPSTR</sequence>
<dbReference type="EMBL" id="CP002364">
    <property type="protein sequence ID" value="ADW17599.1"/>
    <property type="molecule type" value="Genomic_DNA"/>
</dbReference>
<keyword evidence="3" id="KW-1185">Reference proteome</keyword>
<reference evidence="2 3" key="1">
    <citation type="journal article" date="2011" name="Stand. Genomic Sci.">
        <title>Complete genome sequence of Desulfobulbus propionicus type strain (1pr3).</title>
        <authorList>
            <person name="Pagani I."/>
            <person name="Lapidus A."/>
            <person name="Nolan M."/>
            <person name="Lucas S."/>
            <person name="Hammon N."/>
            <person name="Deshpande S."/>
            <person name="Cheng J.F."/>
            <person name="Chertkov O."/>
            <person name="Davenport K."/>
            <person name="Tapia R."/>
            <person name="Han C."/>
            <person name="Goodwin L."/>
            <person name="Pitluck S."/>
            <person name="Liolios K."/>
            <person name="Mavromatis K."/>
            <person name="Ivanova N."/>
            <person name="Mikhailova N."/>
            <person name="Pati A."/>
            <person name="Chen A."/>
            <person name="Palaniappan K."/>
            <person name="Land M."/>
            <person name="Hauser L."/>
            <person name="Chang Y.J."/>
            <person name="Jeffries C.D."/>
            <person name="Detter J.C."/>
            <person name="Brambilla E."/>
            <person name="Kannan K.P."/>
            <person name="Djao O.D."/>
            <person name="Rohde M."/>
            <person name="Pukall R."/>
            <person name="Spring S."/>
            <person name="Goker M."/>
            <person name="Sikorski J."/>
            <person name="Woyke T."/>
            <person name="Bristow J."/>
            <person name="Eisen J.A."/>
            <person name="Markowitz V."/>
            <person name="Hugenholtz P."/>
            <person name="Kyrpides N.C."/>
            <person name="Klenk H.P."/>
        </authorList>
    </citation>
    <scope>NUCLEOTIDE SEQUENCE [LARGE SCALE GENOMIC DNA]</scope>
    <source>
        <strain evidence="3">ATCC 33891 / DSM 2032 / 1pr3</strain>
    </source>
</reference>
<accession>A0A7U3YLK0</accession>
<keyword evidence="1" id="KW-1133">Transmembrane helix</keyword>
<feature type="transmembrane region" description="Helical" evidence="1">
    <location>
        <begin position="6"/>
        <end position="27"/>
    </location>
</feature>
<protein>
    <recommendedName>
        <fullName evidence="4">Two-component sensor histidine kinase</fullName>
    </recommendedName>
</protein>
<dbReference type="RefSeq" id="WP_015724140.1">
    <property type="nucleotide sequence ID" value="NC_014972.1"/>
</dbReference>
<keyword evidence="1" id="KW-0472">Membrane</keyword>
<proteinExistence type="predicted"/>